<feature type="domain" description="Membrane transport protein MMPL" evidence="8">
    <location>
        <begin position="463"/>
        <end position="717"/>
    </location>
</feature>
<evidence type="ECO:0000313" key="10">
    <source>
        <dbReference type="Proteomes" id="UP000660668"/>
    </source>
</evidence>
<feature type="transmembrane region" description="Helical" evidence="7">
    <location>
        <begin position="646"/>
        <end position="672"/>
    </location>
</feature>
<dbReference type="Proteomes" id="UP000660668">
    <property type="component" value="Unassembled WGS sequence"/>
</dbReference>
<protein>
    <submittedName>
        <fullName evidence="9">MMPL family transporter</fullName>
    </submittedName>
</protein>
<dbReference type="Gene3D" id="1.20.1640.10">
    <property type="entry name" value="Multidrug efflux transporter AcrB transmembrane domain"/>
    <property type="match status" value="2"/>
</dbReference>
<dbReference type="InterPro" id="IPR004869">
    <property type="entry name" value="MMPL_dom"/>
</dbReference>
<dbReference type="SUPFAM" id="SSF82866">
    <property type="entry name" value="Multidrug efflux transporter AcrB transmembrane domain"/>
    <property type="match status" value="2"/>
</dbReference>
<keyword evidence="10" id="KW-1185">Reference proteome</keyword>
<gene>
    <name evidence="9" type="ORF">ISU10_05700</name>
</gene>
<evidence type="ECO:0000256" key="5">
    <source>
        <dbReference type="ARBA" id="ARBA00022989"/>
    </source>
</evidence>
<comment type="similarity">
    <text evidence="2">Belongs to the resistance-nodulation-cell division (RND) (TC 2.A.6) family. MmpL subfamily.</text>
</comment>
<evidence type="ECO:0000256" key="3">
    <source>
        <dbReference type="ARBA" id="ARBA00022475"/>
    </source>
</evidence>
<evidence type="ECO:0000256" key="6">
    <source>
        <dbReference type="ARBA" id="ARBA00023136"/>
    </source>
</evidence>
<feature type="domain" description="Membrane transport protein MMPL" evidence="8">
    <location>
        <begin position="62"/>
        <end position="347"/>
    </location>
</feature>
<reference evidence="9" key="1">
    <citation type="submission" date="2020-11" db="EMBL/GenBank/DDBJ databases">
        <title>Nocardioides cynanchi sp. nov., isolated from soil of rhizosphere of Cynanchum wilfordii.</title>
        <authorList>
            <person name="Lee J.-S."/>
            <person name="Suh M.K."/>
            <person name="Kim J.-S."/>
        </authorList>
    </citation>
    <scope>NUCLEOTIDE SEQUENCE</scope>
    <source>
        <strain evidence="9">KCTC 19276</strain>
    </source>
</reference>
<feature type="transmembrane region" description="Helical" evidence="7">
    <location>
        <begin position="542"/>
        <end position="561"/>
    </location>
</feature>
<keyword evidence="4 7" id="KW-0812">Transmembrane</keyword>
<name>A0A930VMH4_9ACTN</name>
<evidence type="ECO:0000259" key="8">
    <source>
        <dbReference type="Pfam" id="PF03176"/>
    </source>
</evidence>
<evidence type="ECO:0000256" key="7">
    <source>
        <dbReference type="SAM" id="Phobius"/>
    </source>
</evidence>
<sequence>MSVLTSGQPLEQAPTTPRVGPLGRLARVTYRRRGRTVLAWLAALVVAVLLSMSYGGDFKADYSAPGSDSQQAQTLLEERFPAQAGDTVDVVVYAADGVQGHQAEVQSLLGDLGAVRHVDAVSDPFTDPAAISPDGTTLVAHLRLDVENPVDMPVADSEHLLEIADSASSSAFQVALGGQSIVQAEQGEIGSEGLGLAAAAIILLIMFGSLVAAGLPILVAVAGLAVSSTLTTVVISFVDAPDWSTSLATMMGIGIGIDYALLMVTRFREWRAAGLDPEAATVATLDTAGRSVLVAGTTVVISMLGLFAMGLSFMRGAAVVTILGVLVVMLASITLFPALLGYLGKHVDRLRLPIGRSHAVVVAEGGHVEPSRGWLAWSRLVDRHRWVAATVGVVALLALASPFLGVRFGFPDAGNNREETSSRQAYDALADGFGAGMNGPLLLVAEVPAGSTAGVLDQVGAAVAGTKGVAAVTPAVLNEAGDTAVMTVFPATGPQDSETVDLVNTLRDDVLPAATSGSEASVHVGGVTATSIDSTDNIAKRLPLLIGGVVLLSMLLLIASFRSLAIAIKAAVMNLLSVAAAYGVVALVLQGGWAGQLIGIDTATPLPAFVPVLMFAVLFGLSMDYEVFLVSRMREGWLRTRDNEMAILGGLAGTGRVITAAAAIMVAVFAAFVPSPDVVLKVIGVGMAAAIFIDATVVRLLLVPAVMHLLGKANWWMPDWLGRVLPELHVEGHPEDHLAPTRA</sequence>
<feature type="transmembrane region" description="Helical" evidence="7">
    <location>
        <begin position="194"/>
        <end position="212"/>
    </location>
</feature>
<dbReference type="InterPro" id="IPR050545">
    <property type="entry name" value="Mycobact_MmpL"/>
</dbReference>
<accession>A0A930VMH4</accession>
<feature type="transmembrane region" description="Helical" evidence="7">
    <location>
        <begin position="573"/>
        <end position="594"/>
    </location>
</feature>
<evidence type="ECO:0000256" key="4">
    <source>
        <dbReference type="ARBA" id="ARBA00022692"/>
    </source>
</evidence>
<dbReference type="RefSeq" id="WP_194695404.1">
    <property type="nucleotide sequence ID" value="NZ_JADKPO010000005.1"/>
</dbReference>
<keyword evidence="3" id="KW-1003">Cell membrane</keyword>
<dbReference type="Pfam" id="PF03176">
    <property type="entry name" value="MMPL"/>
    <property type="match status" value="2"/>
</dbReference>
<keyword evidence="6 7" id="KW-0472">Membrane</keyword>
<comment type="subcellular location">
    <subcellularLocation>
        <location evidence="1">Cell membrane</location>
        <topology evidence="1">Multi-pass membrane protein</topology>
    </subcellularLocation>
</comment>
<dbReference type="EMBL" id="JADKPO010000005">
    <property type="protein sequence ID" value="MBF4767257.1"/>
    <property type="molecule type" value="Genomic_DNA"/>
</dbReference>
<feature type="transmembrane region" description="Helical" evidence="7">
    <location>
        <begin position="292"/>
        <end position="311"/>
    </location>
</feature>
<dbReference type="PANTHER" id="PTHR33406">
    <property type="entry name" value="MEMBRANE PROTEIN MJ1562-RELATED"/>
    <property type="match status" value="1"/>
</dbReference>
<dbReference type="PANTHER" id="PTHR33406:SF11">
    <property type="entry name" value="MEMBRANE PROTEIN SCO6666-RELATED"/>
    <property type="match status" value="1"/>
</dbReference>
<comment type="caution">
    <text evidence="9">The sequence shown here is derived from an EMBL/GenBank/DDBJ whole genome shotgun (WGS) entry which is preliminary data.</text>
</comment>
<organism evidence="9 10">
    <name type="scientific">Nocardioides agariphilus</name>
    <dbReference type="NCBI Taxonomy" id="433664"/>
    <lineage>
        <taxon>Bacteria</taxon>
        <taxon>Bacillati</taxon>
        <taxon>Actinomycetota</taxon>
        <taxon>Actinomycetes</taxon>
        <taxon>Propionibacteriales</taxon>
        <taxon>Nocardioidaceae</taxon>
        <taxon>Nocardioides</taxon>
    </lineage>
</organism>
<feature type="transmembrane region" description="Helical" evidence="7">
    <location>
        <begin position="217"/>
        <end position="237"/>
    </location>
</feature>
<proteinExistence type="inferred from homology"/>
<feature type="transmembrane region" description="Helical" evidence="7">
    <location>
        <begin position="243"/>
        <end position="262"/>
    </location>
</feature>
<feature type="transmembrane region" description="Helical" evidence="7">
    <location>
        <begin position="317"/>
        <end position="343"/>
    </location>
</feature>
<dbReference type="GO" id="GO:0005886">
    <property type="term" value="C:plasma membrane"/>
    <property type="evidence" value="ECO:0007669"/>
    <property type="project" value="UniProtKB-SubCell"/>
</dbReference>
<feature type="transmembrane region" description="Helical" evidence="7">
    <location>
        <begin position="386"/>
        <end position="410"/>
    </location>
</feature>
<evidence type="ECO:0000313" key="9">
    <source>
        <dbReference type="EMBL" id="MBF4767257.1"/>
    </source>
</evidence>
<evidence type="ECO:0000256" key="2">
    <source>
        <dbReference type="ARBA" id="ARBA00010157"/>
    </source>
</evidence>
<keyword evidence="5 7" id="KW-1133">Transmembrane helix</keyword>
<dbReference type="AlphaFoldDB" id="A0A930VMH4"/>
<feature type="transmembrane region" description="Helical" evidence="7">
    <location>
        <begin position="678"/>
        <end position="702"/>
    </location>
</feature>
<feature type="transmembrane region" description="Helical" evidence="7">
    <location>
        <begin position="37"/>
        <end position="55"/>
    </location>
</feature>
<feature type="transmembrane region" description="Helical" evidence="7">
    <location>
        <begin position="606"/>
        <end position="625"/>
    </location>
</feature>
<evidence type="ECO:0000256" key="1">
    <source>
        <dbReference type="ARBA" id="ARBA00004651"/>
    </source>
</evidence>